<dbReference type="AlphaFoldDB" id="A0A5M3MUS0"/>
<sequence length="402" mass="45899">MFTSDSCASENTQAIEQSSLWRSGTLHWDAHRIGWVISGGCSVLTVLISIFSVMRHCRNYTKPYEQRQILRILYMPPVYAILSFLSYRFFRYYEYFSLAEADFVYQAITASAFFLLLIQLAAKTTAGHSAEKALMRKDKTPLPFPLCFWRFRPTKASFMYTLKWSVLQYVVVQPVMSVVGVITNAKGILLCPGGPYSFHFFQIYLEIIDFLSNSIAFYGLTIFRDHLIAEELAGQRPLAKFLSIKLILMLTFFQTFILGLLEGRVIKPTEYWTAANIANGISSLMICVEMVFFSAFMCWTFTVDEYKTGEKTSIVKPLWDSINYSDFFLEIWGSFLFFFAYALRRPGARTPGRDNRPDFGEAFGVEGAFRRPTAAAGRGVGGEFPIAMRPRANYDESMRLAP</sequence>
<dbReference type="OrthoDB" id="5348404at2759"/>
<dbReference type="EMBL" id="JH711576">
    <property type="protein sequence ID" value="EIW82856.1"/>
    <property type="molecule type" value="Genomic_DNA"/>
</dbReference>
<feature type="transmembrane region" description="Helical" evidence="5">
    <location>
        <begin position="243"/>
        <end position="261"/>
    </location>
</feature>
<dbReference type="GeneID" id="19211282"/>
<dbReference type="Pfam" id="PF03619">
    <property type="entry name" value="Solute_trans_a"/>
    <property type="match status" value="1"/>
</dbReference>
<organism evidence="6 7">
    <name type="scientific">Coniophora puteana (strain RWD-64-598)</name>
    <name type="common">Brown rot fungus</name>
    <dbReference type="NCBI Taxonomy" id="741705"/>
    <lineage>
        <taxon>Eukaryota</taxon>
        <taxon>Fungi</taxon>
        <taxon>Dikarya</taxon>
        <taxon>Basidiomycota</taxon>
        <taxon>Agaricomycotina</taxon>
        <taxon>Agaricomycetes</taxon>
        <taxon>Agaricomycetidae</taxon>
        <taxon>Boletales</taxon>
        <taxon>Coniophorineae</taxon>
        <taxon>Coniophoraceae</taxon>
        <taxon>Coniophora</taxon>
    </lineage>
</organism>
<reference evidence="7" key="1">
    <citation type="journal article" date="2012" name="Science">
        <title>The Paleozoic origin of enzymatic lignin decomposition reconstructed from 31 fungal genomes.</title>
        <authorList>
            <person name="Floudas D."/>
            <person name="Binder M."/>
            <person name="Riley R."/>
            <person name="Barry K."/>
            <person name="Blanchette R.A."/>
            <person name="Henrissat B."/>
            <person name="Martinez A.T."/>
            <person name="Otillar R."/>
            <person name="Spatafora J.W."/>
            <person name="Yadav J.S."/>
            <person name="Aerts A."/>
            <person name="Benoit I."/>
            <person name="Boyd A."/>
            <person name="Carlson A."/>
            <person name="Copeland A."/>
            <person name="Coutinho P.M."/>
            <person name="de Vries R.P."/>
            <person name="Ferreira P."/>
            <person name="Findley K."/>
            <person name="Foster B."/>
            <person name="Gaskell J."/>
            <person name="Glotzer D."/>
            <person name="Gorecki P."/>
            <person name="Heitman J."/>
            <person name="Hesse C."/>
            <person name="Hori C."/>
            <person name="Igarashi K."/>
            <person name="Jurgens J.A."/>
            <person name="Kallen N."/>
            <person name="Kersten P."/>
            <person name="Kohler A."/>
            <person name="Kuees U."/>
            <person name="Kumar T.K.A."/>
            <person name="Kuo A."/>
            <person name="LaButti K."/>
            <person name="Larrondo L.F."/>
            <person name="Lindquist E."/>
            <person name="Ling A."/>
            <person name="Lombard V."/>
            <person name="Lucas S."/>
            <person name="Lundell T."/>
            <person name="Martin R."/>
            <person name="McLaughlin D.J."/>
            <person name="Morgenstern I."/>
            <person name="Morin E."/>
            <person name="Murat C."/>
            <person name="Nagy L.G."/>
            <person name="Nolan M."/>
            <person name="Ohm R.A."/>
            <person name="Patyshakuliyeva A."/>
            <person name="Rokas A."/>
            <person name="Ruiz-Duenas F.J."/>
            <person name="Sabat G."/>
            <person name="Salamov A."/>
            <person name="Samejima M."/>
            <person name="Schmutz J."/>
            <person name="Slot J.C."/>
            <person name="St John F."/>
            <person name="Stenlid J."/>
            <person name="Sun H."/>
            <person name="Sun S."/>
            <person name="Syed K."/>
            <person name="Tsang A."/>
            <person name="Wiebenga A."/>
            <person name="Young D."/>
            <person name="Pisabarro A."/>
            <person name="Eastwood D.C."/>
            <person name="Martin F."/>
            <person name="Cullen D."/>
            <person name="Grigoriev I.V."/>
            <person name="Hibbett D.S."/>
        </authorList>
    </citation>
    <scope>NUCLEOTIDE SEQUENCE [LARGE SCALE GENOMIC DNA]</scope>
    <source>
        <strain evidence="7">RWD-64-598 SS2</strain>
    </source>
</reference>
<keyword evidence="2 5" id="KW-0812">Transmembrane</keyword>
<feature type="transmembrane region" description="Helical" evidence="5">
    <location>
        <begin position="103"/>
        <end position="122"/>
    </location>
</feature>
<keyword evidence="7" id="KW-1185">Reference proteome</keyword>
<keyword evidence="4 5" id="KW-0472">Membrane</keyword>
<accession>A0A5M3MUS0</accession>
<feature type="transmembrane region" description="Helical" evidence="5">
    <location>
        <begin position="322"/>
        <end position="343"/>
    </location>
</feature>
<evidence type="ECO:0000256" key="5">
    <source>
        <dbReference type="SAM" id="Phobius"/>
    </source>
</evidence>
<dbReference type="KEGG" id="cput:CONPUDRAFT_88907"/>
<evidence type="ECO:0000256" key="1">
    <source>
        <dbReference type="ARBA" id="ARBA00004141"/>
    </source>
</evidence>
<dbReference type="InterPro" id="IPR005178">
    <property type="entry name" value="Ostalpha/TMEM184C"/>
</dbReference>
<dbReference type="PANTHER" id="PTHR23423">
    <property type="entry name" value="ORGANIC SOLUTE TRANSPORTER-RELATED"/>
    <property type="match status" value="1"/>
</dbReference>
<evidence type="ECO:0000256" key="3">
    <source>
        <dbReference type="ARBA" id="ARBA00022989"/>
    </source>
</evidence>
<feature type="transmembrane region" description="Helical" evidence="5">
    <location>
        <begin position="203"/>
        <end position="223"/>
    </location>
</feature>
<feature type="transmembrane region" description="Helical" evidence="5">
    <location>
        <begin position="33"/>
        <end position="51"/>
    </location>
</feature>
<evidence type="ECO:0000313" key="6">
    <source>
        <dbReference type="EMBL" id="EIW82856.1"/>
    </source>
</evidence>
<protein>
    <submittedName>
        <fullName evidence="6">DUF300-domain-containing protein</fullName>
    </submittedName>
</protein>
<dbReference type="Proteomes" id="UP000053558">
    <property type="component" value="Unassembled WGS sequence"/>
</dbReference>
<dbReference type="SMART" id="SM01417">
    <property type="entry name" value="Solute_trans_a"/>
    <property type="match status" value="1"/>
</dbReference>
<evidence type="ECO:0000256" key="2">
    <source>
        <dbReference type="ARBA" id="ARBA00022692"/>
    </source>
</evidence>
<gene>
    <name evidence="6" type="ORF">CONPUDRAFT_88907</name>
</gene>
<feature type="transmembrane region" description="Helical" evidence="5">
    <location>
        <begin position="281"/>
        <end position="302"/>
    </location>
</feature>
<dbReference type="RefSeq" id="XP_007766803.1">
    <property type="nucleotide sequence ID" value="XM_007768613.1"/>
</dbReference>
<proteinExistence type="predicted"/>
<name>A0A5M3MUS0_CONPW</name>
<evidence type="ECO:0000256" key="4">
    <source>
        <dbReference type="ARBA" id="ARBA00023136"/>
    </source>
</evidence>
<dbReference type="GO" id="GO:0016020">
    <property type="term" value="C:membrane"/>
    <property type="evidence" value="ECO:0007669"/>
    <property type="project" value="UniProtKB-SubCell"/>
</dbReference>
<comment type="caution">
    <text evidence="6">The sequence shown here is derived from an EMBL/GenBank/DDBJ whole genome shotgun (WGS) entry which is preliminary data.</text>
</comment>
<evidence type="ECO:0000313" key="7">
    <source>
        <dbReference type="Proteomes" id="UP000053558"/>
    </source>
</evidence>
<dbReference type="OMA" id="IIKPIMA"/>
<feature type="transmembrane region" description="Helical" evidence="5">
    <location>
        <begin position="72"/>
        <end position="91"/>
    </location>
</feature>
<keyword evidence="3 5" id="KW-1133">Transmembrane helix</keyword>
<comment type="subcellular location">
    <subcellularLocation>
        <location evidence="1">Membrane</location>
        <topology evidence="1">Multi-pass membrane protein</topology>
    </subcellularLocation>
</comment>